<dbReference type="AlphaFoldDB" id="A0A1H7F1C5"/>
<organism evidence="5 6">
    <name type="scientific">Alkalibacterium pelagium</name>
    <dbReference type="NCBI Taxonomy" id="426702"/>
    <lineage>
        <taxon>Bacteria</taxon>
        <taxon>Bacillati</taxon>
        <taxon>Bacillota</taxon>
        <taxon>Bacilli</taxon>
        <taxon>Lactobacillales</taxon>
        <taxon>Carnobacteriaceae</taxon>
        <taxon>Alkalibacterium</taxon>
    </lineage>
</organism>
<evidence type="ECO:0000313" key="5">
    <source>
        <dbReference type="EMBL" id="SEK19913.1"/>
    </source>
</evidence>
<sequence>MDFLMRYINRTTRLSELYRNEKMKKYDLGGMHHTYIINICQNPGVSQDDLSQLIYVNKSNVTRQLAVLEKKGYITRKKCAADGRKLLVYPTEKAEEVYPKVVGILKDWNEIILEGLSEEEQKEMGRLLSHAMDKARAEVQDF</sequence>
<dbReference type="SUPFAM" id="SSF46785">
    <property type="entry name" value="Winged helix' DNA-binding domain"/>
    <property type="match status" value="1"/>
</dbReference>
<dbReference type="InterPro" id="IPR036388">
    <property type="entry name" value="WH-like_DNA-bd_sf"/>
</dbReference>
<protein>
    <submittedName>
        <fullName evidence="5">DNA-binding transcriptional regulator, MarR family</fullName>
    </submittedName>
</protein>
<dbReference type="OrthoDB" id="6462103at2"/>
<dbReference type="GO" id="GO:0003700">
    <property type="term" value="F:DNA-binding transcription factor activity"/>
    <property type="evidence" value="ECO:0007669"/>
    <property type="project" value="InterPro"/>
</dbReference>
<reference evidence="6" key="1">
    <citation type="submission" date="2016-10" db="EMBL/GenBank/DDBJ databases">
        <authorList>
            <person name="Varghese N."/>
            <person name="Submissions S."/>
        </authorList>
    </citation>
    <scope>NUCLEOTIDE SEQUENCE [LARGE SCALE GENOMIC DNA]</scope>
    <source>
        <strain evidence="6">DSM 19183</strain>
    </source>
</reference>
<keyword evidence="6" id="KW-1185">Reference proteome</keyword>
<dbReference type="Proteomes" id="UP000199081">
    <property type="component" value="Unassembled WGS sequence"/>
</dbReference>
<name>A0A1H7F1C5_9LACT</name>
<evidence type="ECO:0000259" key="4">
    <source>
        <dbReference type="PROSITE" id="PS50995"/>
    </source>
</evidence>
<dbReference type="RefSeq" id="WP_091478302.1">
    <property type="nucleotide sequence ID" value="NZ_BJYC01000001.1"/>
</dbReference>
<feature type="domain" description="HTH marR-type" evidence="4">
    <location>
        <begin position="1"/>
        <end position="133"/>
    </location>
</feature>
<dbReference type="EMBL" id="FNZU01000001">
    <property type="protein sequence ID" value="SEK19913.1"/>
    <property type="molecule type" value="Genomic_DNA"/>
</dbReference>
<dbReference type="SMART" id="SM00347">
    <property type="entry name" value="HTH_MARR"/>
    <property type="match status" value="1"/>
</dbReference>
<dbReference type="STRING" id="426702.SAMN04488099_101154"/>
<dbReference type="GO" id="GO:0003677">
    <property type="term" value="F:DNA binding"/>
    <property type="evidence" value="ECO:0007669"/>
    <property type="project" value="UniProtKB-KW"/>
</dbReference>
<dbReference type="PRINTS" id="PR00598">
    <property type="entry name" value="HTHMARR"/>
</dbReference>
<dbReference type="PROSITE" id="PS50995">
    <property type="entry name" value="HTH_MARR_2"/>
    <property type="match status" value="1"/>
</dbReference>
<evidence type="ECO:0000313" key="6">
    <source>
        <dbReference type="Proteomes" id="UP000199081"/>
    </source>
</evidence>
<keyword evidence="2 5" id="KW-0238">DNA-binding</keyword>
<evidence type="ECO:0000256" key="1">
    <source>
        <dbReference type="ARBA" id="ARBA00023015"/>
    </source>
</evidence>
<dbReference type="Pfam" id="PF12802">
    <property type="entry name" value="MarR_2"/>
    <property type="match status" value="1"/>
</dbReference>
<accession>A0A1H7F1C5</accession>
<dbReference type="Gene3D" id="1.10.10.10">
    <property type="entry name" value="Winged helix-like DNA-binding domain superfamily/Winged helix DNA-binding domain"/>
    <property type="match status" value="1"/>
</dbReference>
<dbReference type="InterPro" id="IPR036390">
    <property type="entry name" value="WH_DNA-bd_sf"/>
</dbReference>
<proteinExistence type="predicted"/>
<keyword evidence="3" id="KW-0804">Transcription</keyword>
<dbReference type="InterPro" id="IPR023187">
    <property type="entry name" value="Tscrpt_reg_MarR-type_CS"/>
</dbReference>
<dbReference type="InterPro" id="IPR000835">
    <property type="entry name" value="HTH_MarR-typ"/>
</dbReference>
<dbReference type="PANTHER" id="PTHR42756">
    <property type="entry name" value="TRANSCRIPTIONAL REGULATOR, MARR"/>
    <property type="match status" value="1"/>
</dbReference>
<gene>
    <name evidence="5" type="ORF">SAMN04488099_101154</name>
</gene>
<keyword evidence="1" id="KW-0805">Transcription regulation</keyword>
<dbReference type="PROSITE" id="PS01117">
    <property type="entry name" value="HTH_MARR_1"/>
    <property type="match status" value="1"/>
</dbReference>
<evidence type="ECO:0000256" key="2">
    <source>
        <dbReference type="ARBA" id="ARBA00023125"/>
    </source>
</evidence>
<evidence type="ECO:0000256" key="3">
    <source>
        <dbReference type="ARBA" id="ARBA00023163"/>
    </source>
</evidence>
<dbReference type="PANTHER" id="PTHR42756:SF1">
    <property type="entry name" value="TRANSCRIPTIONAL REPRESSOR OF EMRAB OPERON"/>
    <property type="match status" value="1"/>
</dbReference>